<protein>
    <submittedName>
        <fullName evidence="1">Uncharacterized protein</fullName>
    </submittedName>
</protein>
<organism evidence="1">
    <name type="scientific">marine metagenome</name>
    <dbReference type="NCBI Taxonomy" id="408172"/>
    <lineage>
        <taxon>unclassified sequences</taxon>
        <taxon>metagenomes</taxon>
        <taxon>ecological metagenomes</taxon>
    </lineage>
</organism>
<accession>A0A382XA30</accession>
<dbReference type="EMBL" id="UINC01166008">
    <property type="protein sequence ID" value="SVD67720.1"/>
    <property type="molecule type" value="Genomic_DNA"/>
</dbReference>
<evidence type="ECO:0000313" key="1">
    <source>
        <dbReference type="EMBL" id="SVD67720.1"/>
    </source>
</evidence>
<dbReference type="AlphaFoldDB" id="A0A382XA30"/>
<reference evidence="1" key="1">
    <citation type="submission" date="2018-05" db="EMBL/GenBank/DDBJ databases">
        <authorList>
            <person name="Lanie J.A."/>
            <person name="Ng W.-L."/>
            <person name="Kazmierczak K.M."/>
            <person name="Andrzejewski T.M."/>
            <person name="Davidsen T.M."/>
            <person name="Wayne K.J."/>
            <person name="Tettelin H."/>
            <person name="Glass J.I."/>
            <person name="Rusch D."/>
            <person name="Podicherti R."/>
            <person name="Tsui H.-C.T."/>
            <person name="Winkler M.E."/>
        </authorList>
    </citation>
    <scope>NUCLEOTIDE SEQUENCE</scope>
</reference>
<sequence>MKLIEEEKEKLKKSNDEKTWYEICNEIKARRNGQYPNYLAREILILYQEKFPPSSS</sequence>
<gene>
    <name evidence="1" type="ORF">METZ01_LOCUS420574</name>
</gene>
<proteinExistence type="predicted"/>
<name>A0A382XA30_9ZZZZ</name>